<organism evidence="9">
    <name type="scientific">Schistocephalus solidus</name>
    <name type="common">Tapeworm</name>
    <dbReference type="NCBI Taxonomy" id="70667"/>
    <lineage>
        <taxon>Eukaryota</taxon>
        <taxon>Metazoa</taxon>
        <taxon>Spiralia</taxon>
        <taxon>Lophotrochozoa</taxon>
        <taxon>Platyhelminthes</taxon>
        <taxon>Cestoda</taxon>
        <taxon>Eucestoda</taxon>
        <taxon>Diphyllobothriidea</taxon>
        <taxon>Diphyllobothriidae</taxon>
        <taxon>Schistocephalus</taxon>
    </lineage>
</organism>
<dbReference type="GO" id="GO:0005634">
    <property type="term" value="C:nucleus"/>
    <property type="evidence" value="ECO:0007669"/>
    <property type="project" value="UniProtKB-SubCell"/>
</dbReference>
<dbReference type="PRINTS" id="PR00053">
    <property type="entry name" value="FORKHEAD"/>
</dbReference>
<keyword evidence="4" id="KW-0804">Transcription</keyword>
<dbReference type="InterPro" id="IPR047119">
    <property type="entry name" value="FOXN2/3-like"/>
</dbReference>
<dbReference type="GO" id="GO:0003700">
    <property type="term" value="F:DNA-binding transcription factor activity"/>
    <property type="evidence" value="ECO:0007669"/>
    <property type="project" value="InterPro"/>
</dbReference>
<name>A0A0X3PAV7_SCHSO</name>
<keyword evidence="7" id="KW-0732">Signal</keyword>
<dbReference type="PANTHER" id="PTHR13962:SF17">
    <property type="entry name" value="FORKHEAD BOX PROTEIN N4"/>
    <property type="match status" value="1"/>
</dbReference>
<dbReference type="InterPro" id="IPR036390">
    <property type="entry name" value="WH_DNA-bd_sf"/>
</dbReference>
<evidence type="ECO:0000256" key="5">
    <source>
        <dbReference type="ARBA" id="ARBA00023242"/>
    </source>
</evidence>
<evidence type="ECO:0000256" key="1">
    <source>
        <dbReference type="ARBA" id="ARBA00004123"/>
    </source>
</evidence>
<evidence type="ECO:0000259" key="8">
    <source>
        <dbReference type="PROSITE" id="PS50039"/>
    </source>
</evidence>
<keyword evidence="2" id="KW-0805">Transcription regulation</keyword>
<dbReference type="InterPro" id="IPR036388">
    <property type="entry name" value="WH-like_DNA-bd_sf"/>
</dbReference>
<dbReference type="GO" id="GO:0000987">
    <property type="term" value="F:cis-regulatory region sequence-specific DNA binding"/>
    <property type="evidence" value="ECO:0007669"/>
    <property type="project" value="TreeGrafter"/>
</dbReference>
<dbReference type="SUPFAM" id="SSF46785">
    <property type="entry name" value="Winged helix' DNA-binding domain"/>
    <property type="match status" value="1"/>
</dbReference>
<sequence length="421" mass="47011">RLANARRTSRLTFLLFSILLLAAASPHTVSCNMNENVIEILAASQLGQNRLMPLNSSPEVPHFPSHPEDTALTEELSSLDWLQTENLLPGTIKPTQKVANQKALAERACLQTVCFAGCVHSIDERINEDLHSLNWLQDSNLLPISPIDSEEDLPFNSATQASSIPKVPDNTDNLAASLVTVPREHFGQTSPRVSNGGPFPRLPITKSVTECTIRPNETVLTLAKTIQSNNVPAFLSPKSKKPQRLIFPPACVFKGVTNLPVRSSLFPRRRVHTEVEEQKEATCVSPLKRGCKNFVEKPIFTYAQLAFMAIESSPSKALEFSQIWEWCKNSFPAYNIDSRLKACLRHILSSNASFQRVLQGQGRLSQWKIRPEMKQKLLQSLRFIAVDAGRTLSPDVERLLQQAEESFFTPERSKIAKPLDL</sequence>
<feature type="chain" id="PRO_5007050979" evidence="7">
    <location>
        <begin position="25"/>
        <end position="421"/>
    </location>
</feature>
<proteinExistence type="predicted"/>
<evidence type="ECO:0000256" key="2">
    <source>
        <dbReference type="ARBA" id="ARBA00023015"/>
    </source>
</evidence>
<accession>A0A0X3PAV7</accession>
<dbReference type="PANTHER" id="PTHR13962">
    <property type="entry name" value="FORKHEAD BOX PROTEIN N3-LIKE PROTEIN-RELATED"/>
    <property type="match status" value="1"/>
</dbReference>
<evidence type="ECO:0000256" key="4">
    <source>
        <dbReference type="ARBA" id="ARBA00023163"/>
    </source>
</evidence>
<dbReference type="Gene3D" id="1.10.10.10">
    <property type="entry name" value="Winged helix-like DNA-binding domain superfamily/Winged helix DNA-binding domain"/>
    <property type="match status" value="1"/>
</dbReference>
<evidence type="ECO:0000256" key="6">
    <source>
        <dbReference type="PROSITE-ProRule" id="PRU00089"/>
    </source>
</evidence>
<feature type="signal peptide" evidence="7">
    <location>
        <begin position="1"/>
        <end position="24"/>
    </location>
</feature>
<feature type="domain" description="Fork-head" evidence="8">
    <location>
        <begin position="297"/>
        <end position="383"/>
    </location>
</feature>
<protein>
    <submittedName>
        <fullName evidence="9">Forkhead box protein N3</fullName>
    </submittedName>
</protein>
<reference evidence="9" key="1">
    <citation type="submission" date="2016-01" db="EMBL/GenBank/DDBJ databases">
        <title>Reference transcriptome for the parasite Schistocephalus solidus: insights into the molecular evolution of parasitism.</title>
        <authorList>
            <person name="Hebert F.O."/>
            <person name="Grambauer S."/>
            <person name="Barber I."/>
            <person name="Landry C.R."/>
            <person name="Aubin-Horth N."/>
        </authorList>
    </citation>
    <scope>NUCLEOTIDE SEQUENCE</scope>
</reference>
<feature type="non-terminal residue" evidence="9">
    <location>
        <position position="1"/>
    </location>
</feature>
<feature type="DNA-binding region" description="Fork-head" evidence="6">
    <location>
        <begin position="297"/>
        <end position="383"/>
    </location>
</feature>
<dbReference type="InterPro" id="IPR001766">
    <property type="entry name" value="Fork_head_dom"/>
</dbReference>
<keyword evidence="5 6" id="KW-0539">Nucleus</keyword>
<evidence type="ECO:0000256" key="3">
    <source>
        <dbReference type="ARBA" id="ARBA00023125"/>
    </source>
</evidence>
<comment type="subcellular location">
    <subcellularLocation>
        <location evidence="1 6">Nucleus</location>
    </subcellularLocation>
</comment>
<dbReference type="Pfam" id="PF00250">
    <property type="entry name" value="Forkhead"/>
    <property type="match status" value="1"/>
</dbReference>
<evidence type="ECO:0000313" key="9">
    <source>
        <dbReference type="EMBL" id="JAP45222.1"/>
    </source>
</evidence>
<evidence type="ECO:0000256" key="7">
    <source>
        <dbReference type="SAM" id="SignalP"/>
    </source>
</evidence>
<dbReference type="AlphaFoldDB" id="A0A0X3PAV7"/>
<dbReference type="EMBL" id="GEEE01018003">
    <property type="protein sequence ID" value="JAP45222.1"/>
    <property type="molecule type" value="Transcribed_RNA"/>
</dbReference>
<dbReference type="PROSITE" id="PS50039">
    <property type="entry name" value="FORK_HEAD_3"/>
    <property type="match status" value="1"/>
</dbReference>
<dbReference type="SMART" id="SM00339">
    <property type="entry name" value="FH"/>
    <property type="match status" value="1"/>
</dbReference>
<keyword evidence="3 6" id="KW-0238">DNA-binding</keyword>
<gene>
    <name evidence="9" type="primary">FOXN3</name>
    <name evidence="9" type="ORF">TR113744</name>
</gene>